<evidence type="ECO:0000256" key="2">
    <source>
        <dbReference type="ARBA" id="ARBA00010271"/>
    </source>
</evidence>
<dbReference type="GO" id="GO:0000139">
    <property type="term" value="C:Golgi membrane"/>
    <property type="evidence" value="ECO:0007669"/>
    <property type="project" value="UniProtKB-SubCell"/>
</dbReference>
<reference evidence="7" key="1">
    <citation type="submission" date="2020-07" db="EMBL/GenBank/DDBJ databases">
        <title>Ethylene signaling mediates host invasion by parasitic plants.</title>
        <authorList>
            <person name="Yoshida S."/>
        </authorList>
    </citation>
    <scope>NUCLEOTIDE SEQUENCE</scope>
    <source>
        <strain evidence="7">Okayama</strain>
    </source>
</reference>
<evidence type="ECO:0000259" key="6">
    <source>
        <dbReference type="Pfam" id="PF03016"/>
    </source>
</evidence>
<comment type="similarity">
    <text evidence="2">Belongs to the glycosyltransferase 47 family.</text>
</comment>
<evidence type="ECO:0000256" key="5">
    <source>
        <dbReference type="ARBA" id="ARBA00023034"/>
    </source>
</evidence>
<evidence type="ECO:0000313" key="8">
    <source>
        <dbReference type="Proteomes" id="UP000653305"/>
    </source>
</evidence>
<dbReference type="Pfam" id="PF03016">
    <property type="entry name" value="Exostosin_GT47"/>
    <property type="match status" value="1"/>
</dbReference>
<accession>A0A830CRZ5</accession>
<evidence type="ECO:0000256" key="4">
    <source>
        <dbReference type="ARBA" id="ARBA00022968"/>
    </source>
</evidence>
<evidence type="ECO:0000256" key="3">
    <source>
        <dbReference type="ARBA" id="ARBA00022676"/>
    </source>
</evidence>
<keyword evidence="3" id="KW-0328">Glycosyltransferase</keyword>
<proteinExistence type="inferred from homology"/>
<keyword evidence="4" id="KW-0735">Signal-anchor</keyword>
<dbReference type="PANTHER" id="PTHR11062">
    <property type="entry name" value="EXOSTOSIN HEPARAN SULFATE GLYCOSYLTRANSFERASE -RELATED"/>
    <property type="match status" value="1"/>
</dbReference>
<dbReference type="GO" id="GO:0016757">
    <property type="term" value="F:glycosyltransferase activity"/>
    <property type="evidence" value="ECO:0007669"/>
    <property type="project" value="UniProtKB-KW"/>
</dbReference>
<name>A0A830CRZ5_9LAMI</name>
<dbReference type="InterPro" id="IPR040911">
    <property type="entry name" value="Exostosin_GT47"/>
</dbReference>
<comment type="caution">
    <text evidence="7">The sequence shown here is derived from an EMBL/GenBank/DDBJ whole genome shotgun (WGS) entry which is preliminary data.</text>
</comment>
<feature type="domain" description="Exostosin GT47" evidence="6">
    <location>
        <begin position="65"/>
        <end position="345"/>
    </location>
</feature>
<dbReference type="AlphaFoldDB" id="A0A830CRZ5"/>
<sequence length="397" mass="46603">MNDMFHQNRVSYRSMKPKWPSQVDKEVMNIRKLTQGAPIIEKNPHTHLNVYRNYSEFSRSYELMEQTLKIYIYTEGEKPNFHKPKLDGIYASEGWFMKQLEENKHFVTTNPDKAHMFYLPFSSLMLRKTLSVPKAYNPNIVLEYLSRYVQYITTKYPFWNRTGGADHFLVACHDWAPLYTSMIMNNCIRSLCNADAKGGFQFGKDVSLPETYVRNSTNPLEGLGGKPPSQRPILAFFAGNLHGYLRPILLHYWENKDPDMKIFGKLQETKGTMTYIQYMKSSKYCISAKGYEPYSPRVVEAIFYECVPVIISDNYVPPFFETLNWETFAVFVLEKDIPNLKNILLSISEERYLEMQERVRQVQTHFLWHSTPAKYDAFHMTLHSIWYTRVLQMAPAV</sequence>
<dbReference type="Proteomes" id="UP000653305">
    <property type="component" value="Unassembled WGS sequence"/>
</dbReference>
<evidence type="ECO:0000313" key="7">
    <source>
        <dbReference type="EMBL" id="GFQ01997.1"/>
    </source>
</evidence>
<dbReference type="PANTHER" id="PTHR11062:SF108">
    <property type="entry name" value="EXOSTOSIN FAMILY PROTEIN"/>
    <property type="match status" value="1"/>
</dbReference>
<keyword evidence="7" id="KW-0808">Transferase</keyword>
<protein>
    <submittedName>
        <fullName evidence="7">Probable glycosyltransferase at5g03795</fullName>
    </submittedName>
</protein>
<comment type="subcellular location">
    <subcellularLocation>
        <location evidence="1">Golgi apparatus membrane</location>
        <topology evidence="1">Single-pass type II membrane protein</topology>
    </subcellularLocation>
</comment>
<dbReference type="OrthoDB" id="1924787at2759"/>
<keyword evidence="5" id="KW-0333">Golgi apparatus</keyword>
<gene>
    <name evidence="7" type="ORF">PHJA_002343600</name>
</gene>
<organism evidence="7 8">
    <name type="scientific">Phtheirospermum japonicum</name>
    <dbReference type="NCBI Taxonomy" id="374723"/>
    <lineage>
        <taxon>Eukaryota</taxon>
        <taxon>Viridiplantae</taxon>
        <taxon>Streptophyta</taxon>
        <taxon>Embryophyta</taxon>
        <taxon>Tracheophyta</taxon>
        <taxon>Spermatophyta</taxon>
        <taxon>Magnoliopsida</taxon>
        <taxon>eudicotyledons</taxon>
        <taxon>Gunneridae</taxon>
        <taxon>Pentapetalae</taxon>
        <taxon>asterids</taxon>
        <taxon>lamiids</taxon>
        <taxon>Lamiales</taxon>
        <taxon>Orobanchaceae</taxon>
        <taxon>Orobanchaceae incertae sedis</taxon>
        <taxon>Phtheirospermum</taxon>
    </lineage>
</organism>
<keyword evidence="4" id="KW-0812">Transmembrane</keyword>
<evidence type="ECO:0000256" key="1">
    <source>
        <dbReference type="ARBA" id="ARBA00004323"/>
    </source>
</evidence>
<keyword evidence="8" id="KW-1185">Reference proteome</keyword>
<dbReference type="InterPro" id="IPR004263">
    <property type="entry name" value="Exostosin"/>
</dbReference>
<dbReference type="EMBL" id="BMAC01000720">
    <property type="protein sequence ID" value="GFQ01997.1"/>
    <property type="molecule type" value="Genomic_DNA"/>
</dbReference>